<reference evidence="2 3" key="1">
    <citation type="submission" date="2023-07" db="EMBL/GenBank/DDBJ databases">
        <title>Closed genome sequence of Methanosarcinaceae archaeon Am2.</title>
        <authorList>
            <person name="Poehlein A."/>
            <person name="Protasov E."/>
            <person name="Platt K."/>
            <person name="Reeh H."/>
            <person name="Daniel R."/>
            <person name="Brune A."/>
        </authorList>
    </citation>
    <scope>NUCLEOTIDE SEQUENCE [LARGE SCALE GENOMIC DNA]</scope>
    <source>
        <strain evidence="2 3">Am2</strain>
    </source>
</reference>
<evidence type="ECO:0000256" key="1">
    <source>
        <dbReference type="HAMAP-Rule" id="MF_01087"/>
    </source>
</evidence>
<dbReference type="HAMAP" id="MF_01087">
    <property type="entry name" value="UPF0285"/>
    <property type="match status" value="1"/>
</dbReference>
<accession>A0AA97A6I4</accession>
<dbReference type="EMBL" id="CP131061">
    <property type="protein sequence ID" value="WNY27353.1"/>
    <property type="molecule type" value="Genomic_DNA"/>
</dbReference>
<comment type="similarity">
    <text evidence="1">Belongs to the UPF0285 family.</text>
</comment>
<proteinExistence type="inferred from homology"/>
<gene>
    <name evidence="2" type="ORF">MsAm2_11480</name>
</gene>
<dbReference type="SUPFAM" id="SSF53067">
    <property type="entry name" value="Actin-like ATPase domain"/>
    <property type="match status" value="1"/>
</dbReference>
<organism evidence="2 3">
    <name type="scientific">Methanolapillus ohkumae</name>
    <dbReference type="NCBI Taxonomy" id="3028298"/>
    <lineage>
        <taxon>Archaea</taxon>
        <taxon>Methanobacteriati</taxon>
        <taxon>Methanobacteriota</taxon>
        <taxon>Stenosarchaea group</taxon>
        <taxon>Methanomicrobia</taxon>
        <taxon>Methanosarcinales</taxon>
        <taxon>Methanosarcinaceae</taxon>
        <taxon>Methanolapillus</taxon>
    </lineage>
</organism>
<dbReference type="InterPro" id="IPR016735">
    <property type="entry name" value="Methan_mark_12"/>
</dbReference>
<protein>
    <recommendedName>
        <fullName evidence="1">UPF0285 protein MsAm2_11480</fullName>
    </recommendedName>
</protein>
<evidence type="ECO:0000313" key="3">
    <source>
        <dbReference type="Proteomes" id="UP001304970"/>
    </source>
</evidence>
<dbReference type="NCBIfam" id="TIGR03281">
    <property type="entry name" value="methan_mark_12"/>
    <property type="match status" value="1"/>
</dbReference>
<sequence>MAFLGFDHGTSAIRFALICANGTLLFEIPRPSAGAMEKSRLLKVIEENLGIPLSDVEMACVTYSMGDGISDILPIHQVTNRGVLNTSGVGETTGAGTKVFDILLEAGCPAVVLPGLHQKSPADRRMSFFSHQAGPEKIGTAYHACKAGYRNFILSDIGSNTVTMAVVAPKILGAIDACIFAPGTRHGPLDVAALRKIDRGEISANQAFSMAGAGSRLDVISLFAAMEISALDVLMKDYKISNYDILISGTGAENEEIFKSVSTLIQKPAEPLGKWAAAIGCAQIAQDIAGGQRTIFEMNVKV</sequence>
<dbReference type="Proteomes" id="UP001304970">
    <property type="component" value="Chromosome"/>
</dbReference>
<dbReference type="InterPro" id="IPR043129">
    <property type="entry name" value="ATPase_NBD"/>
</dbReference>
<evidence type="ECO:0000313" key="2">
    <source>
        <dbReference type="EMBL" id="WNY27353.1"/>
    </source>
</evidence>
<name>A0AA97A6I4_9EURY</name>
<dbReference type="AlphaFoldDB" id="A0AA97A6I4"/>
<keyword evidence="3" id="KW-1185">Reference proteome</keyword>